<comment type="caution">
    <text evidence="1">The sequence shown here is derived from an EMBL/GenBank/DDBJ whole genome shotgun (WGS) entry which is preliminary data.</text>
</comment>
<gene>
    <name evidence="1" type="ORF">QJS10_CPB18g00402</name>
</gene>
<keyword evidence="2" id="KW-1185">Reference proteome</keyword>
<evidence type="ECO:0000313" key="1">
    <source>
        <dbReference type="EMBL" id="KAK1289933.1"/>
    </source>
</evidence>
<dbReference type="EMBL" id="JAUJYO010000018">
    <property type="protein sequence ID" value="KAK1289933.1"/>
    <property type="molecule type" value="Genomic_DNA"/>
</dbReference>
<sequence>MFIHYSQMRHMILYIHKEPKAKRLIQLNQPLNTHLIIKISKMHVMISFVTHALITIHACNKPLK</sequence>
<organism evidence="1 2">
    <name type="scientific">Acorus calamus</name>
    <name type="common">Sweet flag</name>
    <dbReference type="NCBI Taxonomy" id="4465"/>
    <lineage>
        <taxon>Eukaryota</taxon>
        <taxon>Viridiplantae</taxon>
        <taxon>Streptophyta</taxon>
        <taxon>Embryophyta</taxon>
        <taxon>Tracheophyta</taxon>
        <taxon>Spermatophyta</taxon>
        <taxon>Magnoliopsida</taxon>
        <taxon>Liliopsida</taxon>
        <taxon>Acoraceae</taxon>
        <taxon>Acorus</taxon>
    </lineage>
</organism>
<reference evidence="1" key="1">
    <citation type="journal article" date="2023" name="Nat. Commun.">
        <title>Diploid and tetraploid genomes of Acorus and the evolution of monocots.</title>
        <authorList>
            <person name="Ma L."/>
            <person name="Liu K.W."/>
            <person name="Li Z."/>
            <person name="Hsiao Y.Y."/>
            <person name="Qi Y."/>
            <person name="Fu T."/>
            <person name="Tang G.D."/>
            <person name="Zhang D."/>
            <person name="Sun W.H."/>
            <person name="Liu D.K."/>
            <person name="Li Y."/>
            <person name="Chen G.Z."/>
            <person name="Liu X.D."/>
            <person name="Liao X.Y."/>
            <person name="Jiang Y.T."/>
            <person name="Yu X."/>
            <person name="Hao Y."/>
            <person name="Huang J."/>
            <person name="Zhao X.W."/>
            <person name="Ke S."/>
            <person name="Chen Y.Y."/>
            <person name="Wu W.L."/>
            <person name="Hsu J.L."/>
            <person name="Lin Y.F."/>
            <person name="Huang M.D."/>
            <person name="Li C.Y."/>
            <person name="Huang L."/>
            <person name="Wang Z.W."/>
            <person name="Zhao X."/>
            <person name="Zhong W.Y."/>
            <person name="Peng D.H."/>
            <person name="Ahmad S."/>
            <person name="Lan S."/>
            <person name="Zhang J.S."/>
            <person name="Tsai W.C."/>
            <person name="Van de Peer Y."/>
            <person name="Liu Z.J."/>
        </authorList>
    </citation>
    <scope>NUCLEOTIDE SEQUENCE</scope>
    <source>
        <strain evidence="1">CP</strain>
    </source>
</reference>
<name>A0AAV9CL66_ACOCL</name>
<accession>A0AAV9CL66</accession>
<evidence type="ECO:0000313" key="2">
    <source>
        <dbReference type="Proteomes" id="UP001180020"/>
    </source>
</evidence>
<protein>
    <submittedName>
        <fullName evidence="1">Uncharacterized protein</fullName>
    </submittedName>
</protein>
<proteinExistence type="predicted"/>
<dbReference type="AlphaFoldDB" id="A0AAV9CL66"/>
<reference evidence="1" key="2">
    <citation type="submission" date="2023-06" db="EMBL/GenBank/DDBJ databases">
        <authorList>
            <person name="Ma L."/>
            <person name="Liu K.-W."/>
            <person name="Li Z."/>
            <person name="Hsiao Y.-Y."/>
            <person name="Qi Y."/>
            <person name="Fu T."/>
            <person name="Tang G."/>
            <person name="Zhang D."/>
            <person name="Sun W.-H."/>
            <person name="Liu D.-K."/>
            <person name="Li Y."/>
            <person name="Chen G.-Z."/>
            <person name="Liu X.-D."/>
            <person name="Liao X.-Y."/>
            <person name="Jiang Y.-T."/>
            <person name="Yu X."/>
            <person name="Hao Y."/>
            <person name="Huang J."/>
            <person name="Zhao X.-W."/>
            <person name="Ke S."/>
            <person name="Chen Y.-Y."/>
            <person name="Wu W.-L."/>
            <person name="Hsu J.-L."/>
            <person name="Lin Y.-F."/>
            <person name="Huang M.-D."/>
            <person name="Li C.-Y."/>
            <person name="Huang L."/>
            <person name="Wang Z.-W."/>
            <person name="Zhao X."/>
            <person name="Zhong W.-Y."/>
            <person name="Peng D.-H."/>
            <person name="Ahmad S."/>
            <person name="Lan S."/>
            <person name="Zhang J.-S."/>
            <person name="Tsai W.-C."/>
            <person name="Van De Peer Y."/>
            <person name="Liu Z.-J."/>
        </authorList>
    </citation>
    <scope>NUCLEOTIDE SEQUENCE</scope>
    <source>
        <strain evidence="1">CP</strain>
        <tissue evidence="1">Leaves</tissue>
    </source>
</reference>
<dbReference type="Proteomes" id="UP001180020">
    <property type="component" value="Unassembled WGS sequence"/>
</dbReference>